<protein>
    <submittedName>
        <fullName evidence="12">Integrase/recombinase XerC</fullName>
    </submittedName>
</protein>
<dbReference type="PANTHER" id="PTHR30349">
    <property type="entry name" value="PHAGE INTEGRASE-RELATED"/>
    <property type="match status" value="1"/>
</dbReference>
<dbReference type="SUPFAM" id="SSF56349">
    <property type="entry name" value="DNA breaking-rejoining enzymes"/>
    <property type="match status" value="1"/>
</dbReference>
<dbReference type="PANTHER" id="PTHR30349:SF77">
    <property type="entry name" value="TYROSINE RECOMBINASE XERC"/>
    <property type="match status" value="1"/>
</dbReference>
<reference evidence="12 13" key="1">
    <citation type="submission" date="2017-04" db="EMBL/GenBank/DDBJ databases">
        <authorList>
            <person name="Afonso C.L."/>
            <person name="Miller P.J."/>
            <person name="Scott M.A."/>
            <person name="Spackman E."/>
            <person name="Goraichik I."/>
            <person name="Dimitrov K.M."/>
            <person name="Suarez D.L."/>
            <person name="Swayne D.E."/>
        </authorList>
    </citation>
    <scope>NUCLEOTIDE SEQUENCE [LARGE SCALE GENOMIC DNA]</scope>
    <source>
        <strain evidence="12 13">CGMCC 1.12708</strain>
    </source>
</reference>
<dbReference type="Gene3D" id="1.10.150.130">
    <property type="match status" value="1"/>
</dbReference>
<evidence type="ECO:0000256" key="1">
    <source>
        <dbReference type="ARBA" id="ARBA00004496"/>
    </source>
</evidence>
<name>A0A1W1ZV59_9FLAO</name>
<accession>A0A1W1ZV59</accession>
<keyword evidence="6 9" id="KW-0238">DNA-binding</keyword>
<evidence type="ECO:0000256" key="2">
    <source>
        <dbReference type="ARBA" id="ARBA00022490"/>
    </source>
</evidence>
<dbReference type="RefSeq" id="WP_084016823.1">
    <property type="nucleotide sequence ID" value="NZ_FWXS01000003.1"/>
</dbReference>
<dbReference type="InterPro" id="IPR050090">
    <property type="entry name" value="Tyrosine_recombinase_XerCD"/>
</dbReference>
<proteinExistence type="predicted"/>
<dbReference type="InterPro" id="IPR013762">
    <property type="entry name" value="Integrase-like_cat_sf"/>
</dbReference>
<dbReference type="PROSITE" id="PS51898">
    <property type="entry name" value="TYR_RECOMBINASE"/>
    <property type="match status" value="1"/>
</dbReference>
<dbReference type="Gene3D" id="1.10.443.10">
    <property type="entry name" value="Intergrase catalytic core"/>
    <property type="match status" value="1"/>
</dbReference>
<evidence type="ECO:0000256" key="8">
    <source>
        <dbReference type="ARBA" id="ARBA00023306"/>
    </source>
</evidence>
<keyword evidence="2" id="KW-0963">Cytoplasm</keyword>
<evidence type="ECO:0000256" key="7">
    <source>
        <dbReference type="ARBA" id="ARBA00023172"/>
    </source>
</evidence>
<dbReference type="InterPro" id="IPR011010">
    <property type="entry name" value="DNA_brk_join_enz"/>
</dbReference>
<evidence type="ECO:0000256" key="9">
    <source>
        <dbReference type="PROSITE-ProRule" id="PRU01248"/>
    </source>
</evidence>
<keyword evidence="4" id="KW-0159">Chromosome partition</keyword>
<dbReference type="Pfam" id="PF00589">
    <property type="entry name" value="Phage_integrase"/>
    <property type="match status" value="1"/>
</dbReference>
<keyword evidence="5" id="KW-0229">DNA integration</keyword>
<dbReference type="InterPro" id="IPR010998">
    <property type="entry name" value="Integrase_recombinase_N"/>
</dbReference>
<comment type="subcellular location">
    <subcellularLocation>
        <location evidence="1">Cytoplasm</location>
    </subcellularLocation>
</comment>
<feature type="domain" description="Core-binding (CB)" evidence="11">
    <location>
        <begin position="1"/>
        <end position="84"/>
    </location>
</feature>
<dbReference type="OrthoDB" id="9801717at2"/>
<dbReference type="GO" id="GO:0007059">
    <property type="term" value="P:chromosome segregation"/>
    <property type="evidence" value="ECO:0007669"/>
    <property type="project" value="UniProtKB-KW"/>
</dbReference>
<dbReference type="EMBL" id="FWXS01000003">
    <property type="protein sequence ID" value="SMC51938.1"/>
    <property type="molecule type" value="Genomic_DNA"/>
</dbReference>
<dbReference type="STRING" id="1434700.SAMN06296427_103241"/>
<dbReference type="GO" id="GO:0051301">
    <property type="term" value="P:cell division"/>
    <property type="evidence" value="ECO:0007669"/>
    <property type="project" value="UniProtKB-KW"/>
</dbReference>
<dbReference type="GO" id="GO:0015074">
    <property type="term" value="P:DNA integration"/>
    <property type="evidence" value="ECO:0007669"/>
    <property type="project" value="UniProtKB-KW"/>
</dbReference>
<evidence type="ECO:0000256" key="4">
    <source>
        <dbReference type="ARBA" id="ARBA00022829"/>
    </source>
</evidence>
<dbReference type="GO" id="GO:0006310">
    <property type="term" value="P:DNA recombination"/>
    <property type="evidence" value="ECO:0007669"/>
    <property type="project" value="UniProtKB-KW"/>
</dbReference>
<evidence type="ECO:0000259" key="10">
    <source>
        <dbReference type="PROSITE" id="PS51898"/>
    </source>
</evidence>
<evidence type="ECO:0000256" key="5">
    <source>
        <dbReference type="ARBA" id="ARBA00022908"/>
    </source>
</evidence>
<keyword evidence="8" id="KW-0131">Cell cycle</keyword>
<keyword evidence="13" id="KW-1185">Reference proteome</keyword>
<dbReference type="PROSITE" id="PS51900">
    <property type="entry name" value="CB"/>
    <property type="match status" value="1"/>
</dbReference>
<keyword evidence="7" id="KW-0233">DNA recombination</keyword>
<evidence type="ECO:0000256" key="3">
    <source>
        <dbReference type="ARBA" id="ARBA00022618"/>
    </source>
</evidence>
<dbReference type="Proteomes" id="UP000192393">
    <property type="component" value="Unassembled WGS sequence"/>
</dbReference>
<evidence type="ECO:0000313" key="12">
    <source>
        <dbReference type="EMBL" id="SMC51938.1"/>
    </source>
</evidence>
<keyword evidence="3" id="KW-0132">Cell division</keyword>
<dbReference type="InterPro" id="IPR002104">
    <property type="entry name" value="Integrase_catalytic"/>
</dbReference>
<feature type="domain" description="Tyr recombinase" evidence="10">
    <location>
        <begin position="105"/>
        <end position="288"/>
    </location>
</feature>
<sequence>MSIVKFLEYLEFEKNYSPQTILNYKLDLDEFQKFYQIETSDSNIHKASKIHLRSYLMKLSGESLSERSINRKISSLKSYYKYLLKIEQIKISPVSGIKTIKQYNKVQLPFSEDELNSLFASEEIFPNSFGGVRDKLIMDLFYQTGMRRNELIQLKISDINFSDKNIKVLGKRNKERIIPLNDDLLNLLKTYIYSRLIQFSDSQELLFLTPKGKPLYDKFVYNIVNHYLSVVSTKHKKSPHMLRHSFATHLLNRGAELNAVKELLGHSSLSATQVYTHGSIEQLKNVFNDAHPRVAKKRNDYDN</sequence>
<dbReference type="InterPro" id="IPR044068">
    <property type="entry name" value="CB"/>
</dbReference>
<evidence type="ECO:0000256" key="6">
    <source>
        <dbReference type="ARBA" id="ARBA00023125"/>
    </source>
</evidence>
<dbReference type="Pfam" id="PF02899">
    <property type="entry name" value="Phage_int_SAM_1"/>
    <property type="match status" value="1"/>
</dbReference>
<dbReference type="AlphaFoldDB" id="A0A1W1ZV59"/>
<dbReference type="GO" id="GO:0005737">
    <property type="term" value="C:cytoplasm"/>
    <property type="evidence" value="ECO:0007669"/>
    <property type="project" value="UniProtKB-SubCell"/>
</dbReference>
<evidence type="ECO:0000313" key="13">
    <source>
        <dbReference type="Proteomes" id="UP000192393"/>
    </source>
</evidence>
<organism evidence="12 13">
    <name type="scientific">Moheibacter sediminis</name>
    <dbReference type="NCBI Taxonomy" id="1434700"/>
    <lineage>
        <taxon>Bacteria</taxon>
        <taxon>Pseudomonadati</taxon>
        <taxon>Bacteroidota</taxon>
        <taxon>Flavobacteriia</taxon>
        <taxon>Flavobacteriales</taxon>
        <taxon>Weeksellaceae</taxon>
        <taxon>Moheibacter</taxon>
    </lineage>
</organism>
<gene>
    <name evidence="12" type="ORF">SAMN06296427_103241</name>
</gene>
<dbReference type="InterPro" id="IPR004107">
    <property type="entry name" value="Integrase_SAM-like_N"/>
</dbReference>
<dbReference type="GO" id="GO:0003677">
    <property type="term" value="F:DNA binding"/>
    <property type="evidence" value="ECO:0007669"/>
    <property type="project" value="UniProtKB-UniRule"/>
</dbReference>
<evidence type="ECO:0000259" key="11">
    <source>
        <dbReference type="PROSITE" id="PS51900"/>
    </source>
</evidence>